<name>A0A8U0A0K6_9EURY</name>
<dbReference type="Gene3D" id="2.60.120.380">
    <property type="match status" value="4"/>
</dbReference>
<keyword evidence="4" id="KW-1185">Reference proteome</keyword>
<keyword evidence="2" id="KW-0812">Transmembrane</keyword>
<feature type="compositionally biased region" description="Polar residues" evidence="1">
    <location>
        <begin position="272"/>
        <end position="292"/>
    </location>
</feature>
<reference evidence="3" key="1">
    <citation type="submission" date="2022-04" db="EMBL/GenBank/DDBJ databases">
        <title>Halocatena sp. nov., isolated from a salt lake.</title>
        <authorList>
            <person name="Cui H.-L."/>
        </authorList>
    </citation>
    <scope>NUCLEOTIDE SEQUENCE</scope>
    <source>
        <strain evidence="3">AD-1</strain>
    </source>
</reference>
<feature type="region of interest" description="Disordered" evidence="1">
    <location>
        <begin position="550"/>
        <end position="572"/>
    </location>
</feature>
<dbReference type="KEGG" id="haad:MW046_11835"/>
<organism evidence="3 4">
    <name type="scientific">Halocatena salina</name>
    <dbReference type="NCBI Taxonomy" id="2934340"/>
    <lineage>
        <taxon>Archaea</taxon>
        <taxon>Methanobacteriati</taxon>
        <taxon>Methanobacteriota</taxon>
        <taxon>Stenosarchaea group</taxon>
        <taxon>Halobacteria</taxon>
        <taxon>Halobacteriales</taxon>
        <taxon>Natronomonadaceae</taxon>
        <taxon>Halocatena</taxon>
    </lineage>
</organism>
<accession>A0A8U0A0K6</accession>
<evidence type="ECO:0000256" key="2">
    <source>
        <dbReference type="SAM" id="Phobius"/>
    </source>
</evidence>
<dbReference type="Proteomes" id="UP000831768">
    <property type="component" value="Chromosome"/>
</dbReference>
<evidence type="ECO:0000313" key="4">
    <source>
        <dbReference type="Proteomes" id="UP000831768"/>
    </source>
</evidence>
<protein>
    <submittedName>
        <fullName evidence="3">Uncharacterized protein</fullName>
    </submittedName>
</protein>
<dbReference type="AlphaFoldDB" id="A0A8U0A0K6"/>
<feature type="transmembrane region" description="Helical" evidence="2">
    <location>
        <begin position="582"/>
        <end position="602"/>
    </location>
</feature>
<gene>
    <name evidence="3" type="ORF">MW046_11835</name>
</gene>
<feature type="region of interest" description="Disordered" evidence="1">
    <location>
        <begin position="265"/>
        <end position="292"/>
    </location>
</feature>
<feature type="compositionally biased region" description="Polar residues" evidence="1">
    <location>
        <begin position="555"/>
        <end position="569"/>
    </location>
</feature>
<feature type="transmembrane region" description="Helical" evidence="2">
    <location>
        <begin position="12"/>
        <end position="31"/>
    </location>
</feature>
<evidence type="ECO:0000313" key="3">
    <source>
        <dbReference type="EMBL" id="UPM42640.1"/>
    </source>
</evidence>
<proteinExistence type="predicted"/>
<keyword evidence="2" id="KW-0472">Membrane</keyword>
<dbReference type="EMBL" id="CP096019">
    <property type="protein sequence ID" value="UPM42640.1"/>
    <property type="molecule type" value="Genomic_DNA"/>
</dbReference>
<feature type="region of interest" description="Disordered" evidence="1">
    <location>
        <begin position="312"/>
        <end position="345"/>
    </location>
</feature>
<dbReference type="GeneID" id="71928748"/>
<evidence type="ECO:0000256" key="1">
    <source>
        <dbReference type="SAM" id="MobiDB-lite"/>
    </source>
</evidence>
<sequence>MVNISSFGRVEIVILLIISLAAGGVIVSTVMTATGESTDTGDTHSQATEIETSGTVTDEIAPGEADWYTVDLTAGEGLTAQIRSNSPGKGVGVALYDPDGVPIQPTEGGDASESNGQPVSGAVIERSGTHYVKVTADSSRSGPVSYELSVSTTKLDRHDPNEHQSQAVSITPGSTVSGVMTDYDQEYFAVDATAGDALSLETIANGGSLGPVTVFGPDGEKIHTASDGTVNGVRLPDDGRYVIHLAADLKPTETLDYSFKATTTAEQTNTTGSRQITPGNPIRGTTDSKPTTHTIDLTKGQGLSVALTHENRTDHSESLSFSISDPSGAEVGATPADSRGAYSTTPGTTTAVGGVVADQTGTYTISVTGDPNTNYSLSVETDQIDKHDPNEQPGTATPIEGNTTIAGVITGYDRDVYATELQAGQTITVSSTARGGFESALWVGGPNATAQSHNSQEHSFGETTITGAPGGSDLTFTANQTGTYFFKVAPHPTTSSAPMFHKSVSYKITTAVSNDISTLNVSSGKQTTITPTTITETTNSTTVTPTETLTAPITAPNQSSSSPLSAGDSTTERPMINVGTGALFAFGSVFAAFACVGAIEWWRQSGGH</sequence>
<keyword evidence="2" id="KW-1133">Transmembrane helix</keyword>
<dbReference type="RefSeq" id="WP_247993311.1">
    <property type="nucleotide sequence ID" value="NZ_CP096019.1"/>
</dbReference>